<evidence type="ECO:0000259" key="3">
    <source>
        <dbReference type="Pfam" id="PF20696"/>
    </source>
</evidence>
<dbReference type="Pfam" id="PF01977">
    <property type="entry name" value="UbiD"/>
    <property type="match status" value="1"/>
</dbReference>
<protein>
    <submittedName>
        <fullName evidence="4">Carboxylyase-related protein</fullName>
    </submittedName>
</protein>
<dbReference type="GO" id="GO:0005737">
    <property type="term" value="C:cytoplasm"/>
    <property type="evidence" value="ECO:0007669"/>
    <property type="project" value="TreeGrafter"/>
</dbReference>
<evidence type="ECO:0000313" key="4">
    <source>
        <dbReference type="EMBL" id="EAQ80042.1"/>
    </source>
</evidence>
<gene>
    <name evidence="4" type="ORF">DSM3645_05450</name>
</gene>
<dbReference type="PANTHER" id="PTHR30108">
    <property type="entry name" value="3-OCTAPRENYL-4-HYDROXYBENZOATE CARBOXY-LYASE-RELATED"/>
    <property type="match status" value="1"/>
</dbReference>
<dbReference type="SUPFAM" id="SSF50475">
    <property type="entry name" value="FMN-binding split barrel"/>
    <property type="match status" value="1"/>
</dbReference>
<dbReference type="Gene3D" id="3.40.1670.10">
    <property type="entry name" value="UbiD C-terminal domain-like"/>
    <property type="match status" value="1"/>
</dbReference>
<dbReference type="RefSeq" id="WP_002654686.1">
    <property type="nucleotide sequence ID" value="NZ_CH672377.1"/>
</dbReference>
<name>A3ZTY2_9BACT</name>
<dbReference type="HOGENOM" id="CLU_023348_4_1_0"/>
<feature type="domain" description="3-octaprenyl-4-hydroxybenzoate carboxy-lyase-like C-terminal" evidence="3">
    <location>
        <begin position="321"/>
        <end position="456"/>
    </location>
</feature>
<evidence type="ECO:0000259" key="2">
    <source>
        <dbReference type="Pfam" id="PF20695"/>
    </source>
</evidence>
<dbReference type="Proteomes" id="UP000004358">
    <property type="component" value="Unassembled WGS sequence"/>
</dbReference>
<dbReference type="InterPro" id="IPR049383">
    <property type="entry name" value="UbiD-like_N"/>
</dbReference>
<dbReference type="Pfam" id="PF20695">
    <property type="entry name" value="UbiD_N"/>
    <property type="match status" value="1"/>
</dbReference>
<feature type="domain" description="3-octaprenyl-4-hydroxybenzoate carboxy-lyase-like Rift-related" evidence="1">
    <location>
        <begin position="120"/>
        <end position="315"/>
    </location>
</feature>
<dbReference type="SUPFAM" id="SSF143968">
    <property type="entry name" value="UbiD C-terminal domain-like"/>
    <property type="match status" value="2"/>
</dbReference>
<dbReference type="GO" id="GO:0016831">
    <property type="term" value="F:carboxy-lyase activity"/>
    <property type="evidence" value="ECO:0007669"/>
    <property type="project" value="InterPro"/>
</dbReference>
<sequence length="607" mass="66661">MGYRNLRQCVEDLRRHGRLIQIDDAIDAHLEAAEIQRRVYANGGPAVYFANVKNCRFPMVSNLFGSLDQARFLFRDTIDQVKRLIELKIDPNELWKRPLRYAGAPLWALKMMPSKRRSGPVLKNQTKIDQLPQLVSWPADGGAYVTLPQVYTEDIDQPGAMKSNLGMYRVQLAGNDYAANAEIGLHYQIHRGIGVHHAAALAASRPFHANIFVGGTPAMSLAAVMPLPEGLSELSFAGALAGHRIPMASGSTSLPLYAEADFCIAGTIHPPTKPEGPFGDHLGYYSLTHPFPVLTVEKVYHRDDAIWPFTVVGRPPQEDTTFGALIHEITGPIIPTVLAGVKAVHAVDAAGVHPLMLAIGSERYVPYDERTRPKELLTQANAILGQGQMSLAKYLMIIANEDDPNLEIHDLPRYFGHLLERIDWRRDLHFQTETTIDTLDYSSGQFNHGSKLVMAAVGRPIRELVNRLPENLSLPDGFHAPQVALPGVMVVQGPAFQGANQIERFCAAFDAGAPINQFPLIVIADDSSFAAASLNNFVWTLFTRSNPAADAHGIESFTQEKHWGCRGSLVIDARLKPWNAPPLEEDPAVSARVDALAARGGAIAKYL</sequence>
<dbReference type="EMBL" id="AANZ01000011">
    <property type="protein sequence ID" value="EAQ80042.1"/>
    <property type="molecule type" value="Genomic_DNA"/>
</dbReference>
<feature type="domain" description="3-octaprenyl-4-hydroxybenzoate carboxy-lyase-like N-terminal" evidence="2">
    <location>
        <begin position="10"/>
        <end position="87"/>
    </location>
</feature>
<dbReference type="InterPro" id="IPR049381">
    <property type="entry name" value="UbiD-like_C"/>
</dbReference>
<evidence type="ECO:0000313" key="5">
    <source>
        <dbReference type="Proteomes" id="UP000004358"/>
    </source>
</evidence>
<dbReference type="STRING" id="314230.DSM3645_05450"/>
<dbReference type="InterPro" id="IPR048304">
    <property type="entry name" value="UbiD_Rift_dom"/>
</dbReference>
<keyword evidence="4" id="KW-0456">Lyase</keyword>
<proteinExistence type="predicted"/>
<evidence type="ECO:0000259" key="1">
    <source>
        <dbReference type="Pfam" id="PF01977"/>
    </source>
</evidence>
<organism evidence="4 5">
    <name type="scientific">Blastopirellula marina DSM 3645</name>
    <dbReference type="NCBI Taxonomy" id="314230"/>
    <lineage>
        <taxon>Bacteria</taxon>
        <taxon>Pseudomonadati</taxon>
        <taxon>Planctomycetota</taxon>
        <taxon>Planctomycetia</taxon>
        <taxon>Pirellulales</taxon>
        <taxon>Pirellulaceae</taxon>
        <taxon>Blastopirellula</taxon>
    </lineage>
</organism>
<dbReference type="eggNOG" id="COG0043">
    <property type="taxonomic scope" value="Bacteria"/>
</dbReference>
<comment type="caution">
    <text evidence="4">The sequence shown here is derived from an EMBL/GenBank/DDBJ whole genome shotgun (WGS) entry which is preliminary data.</text>
</comment>
<accession>A3ZTY2</accession>
<dbReference type="InterPro" id="IPR002830">
    <property type="entry name" value="UbiD"/>
</dbReference>
<dbReference type="Pfam" id="PF20696">
    <property type="entry name" value="UbiD_C"/>
    <property type="match status" value="1"/>
</dbReference>
<dbReference type="AlphaFoldDB" id="A3ZTY2"/>
<dbReference type="OrthoDB" id="9809841at2"/>
<reference evidence="4 5" key="1">
    <citation type="submission" date="2006-02" db="EMBL/GenBank/DDBJ databases">
        <authorList>
            <person name="Amann R."/>
            <person name="Ferriera S."/>
            <person name="Johnson J."/>
            <person name="Kravitz S."/>
            <person name="Halpern A."/>
            <person name="Remington K."/>
            <person name="Beeson K."/>
            <person name="Tran B."/>
            <person name="Rogers Y.-H."/>
            <person name="Friedman R."/>
            <person name="Venter J.C."/>
        </authorList>
    </citation>
    <scope>NUCLEOTIDE SEQUENCE [LARGE SCALE GENOMIC DNA]</scope>
    <source>
        <strain evidence="4 5">DSM 3645</strain>
    </source>
</reference>
<dbReference type="PANTHER" id="PTHR30108:SF7">
    <property type="entry name" value="3-POLYPRENYL-4-HYDROXYBENZOATE DECARBOXYLASE"/>
    <property type="match status" value="1"/>
</dbReference>